<evidence type="ECO:0000313" key="2">
    <source>
        <dbReference type="Proteomes" id="UP001054252"/>
    </source>
</evidence>
<proteinExistence type="predicted"/>
<protein>
    <submittedName>
        <fullName evidence="1">Uncharacterized protein</fullName>
    </submittedName>
</protein>
<name>A0AAV5M9I2_9ROSI</name>
<accession>A0AAV5M9I2</accession>
<keyword evidence="2" id="KW-1185">Reference proteome</keyword>
<gene>
    <name evidence="1" type="ORF">SLEP1_g53491</name>
</gene>
<sequence>MSALAMNKLTLFLKCVTNMEDASEHFEEVLKHVKKEQWERAYNTRTFQLGVLSTMPRFLVAEVAPVVLCLDFSLQLENI</sequence>
<comment type="caution">
    <text evidence="1">The sequence shown here is derived from an EMBL/GenBank/DDBJ whole genome shotgun (WGS) entry which is preliminary data.</text>
</comment>
<dbReference type="EMBL" id="BPVZ01000209">
    <property type="protein sequence ID" value="GKV46510.1"/>
    <property type="molecule type" value="Genomic_DNA"/>
</dbReference>
<dbReference type="Proteomes" id="UP001054252">
    <property type="component" value="Unassembled WGS sequence"/>
</dbReference>
<dbReference type="AlphaFoldDB" id="A0AAV5M9I2"/>
<organism evidence="1 2">
    <name type="scientific">Rubroshorea leprosula</name>
    <dbReference type="NCBI Taxonomy" id="152421"/>
    <lineage>
        <taxon>Eukaryota</taxon>
        <taxon>Viridiplantae</taxon>
        <taxon>Streptophyta</taxon>
        <taxon>Embryophyta</taxon>
        <taxon>Tracheophyta</taxon>
        <taxon>Spermatophyta</taxon>
        <taxon>Magnoliopsida</taxon>
        <taxon>eudicotyledons</taxon>
        <taxon>Gunneridae</taxon>
        <taxon>Pentapetalae</taxon>
        <taxon>rosids</taxon>
        <taxon>malvids</taxon>
        <taxon>Malvales</taxon>
        <taxon>Dipterocarpaceae</taxon>
        <taxon>Rubroshorea</taxon>
    </lineage>
</organism>
<reference evidence="1 2" key="1">
    <citation type="journal article" date="2021" name="Commun. Biol.">
        <title>The genome of Shorea leprosula (Dipterocarpaceae) highlights the ecological relevance of drought in aseasonal tropical rainforests.</title>
        <authorList>
            <person name="Ng K.K.S."/>
            <person name="Kobayashi M.J."/>
            <person name="Fawcett J.A."/>
            <person name="Hatakeyama M."/>
            <person name="Paape T."/>
            <person name="Ng C.H."/>
            <person name="Ang C.C."/>
            <person name="Tnah L.H."/>
            <person name="Lee C.T."/>
            <person name="Nishiyama T."/>
            <person name="Sese J."/>
            <person name="O'Brien M.J."/>
            <person name="Copetti D."/>
            <person name="Mohd Noor M.I."/>
            <person name="Ong R.C."/>
            <person name="Putra M."/>
            <person name="Sireger I.Z."/>
            <person name="Indrioko S."/>
            <person name="Kosugi Y."/>
            <person name="Izuno A."/>
            <person name="Isagi Y."/>
            <person name="Lee S.L."/>
            <person name="Shimizu K.K."/>
        </authorList>
    </citation>
    <scope>NUCLEOTIDE SEQUENCE [LARGE SCALE GENOMIC DNA]</scope>
    <source>
        <strain evidence="1">214</strain>
    </source>
</reference>
<evidence type="ECO:0000313" key="1">
    <source>
        <dbReference type="EMBL" id="GKV46510.1"/>
    </source>
</evidence>